<keyword evidence="1" id="KW-0812">Transmembrane</keyword>
<comment type="caution">
    <text evidence="2">The sequence shown here is derived from an EMBL/GenBank/DDBJ whole genome shotgun (WGS) entry which is preliminary data.</text>
</comment>
<reference evidence="2 3" key="1">
    <citation type="journal article" date="2019" name="Int. J. Syst. Evol. Microbiol.">
        <title>The Global Catalogue of Microorganisms (GCM) 10K type strain sequencing project: providing services to taxonomists for standard genome sequencing and annotation.</title>
        <authorList>
            <consortium name="The Broad Institute Genomics Platform"/>
            <consortium name="The Broad Institute Genome Sequencing Center for Infectious Disease"/>
            <person name="Wu L."/>
            <person name="Ma J."/>
        </authorList>
    </citation>
    <scope>NUCLEOTIDE SEQUENCE [LARGE SCALE GENOMIC DNA]</scope>
    <source>
        <strain evidence="2 3">JCM 14546</strain>
    </source>
</reference>
<protein>
    <submittedName>
        <fullName evidence="2">DUF3093 domain-containing protein</fullName>
    </submittedName>
</protein>
<keyword evidence="3" id="KW-1185">Reference proteome</keyword>
<accession>A0ABN2TDS7</accession>
<dbReference type="Pfam" id="PF11292">
    <property type="entry name" value="DUF3093"/>
    <property type="match status" value="1"/>
</dbReference>
<name>A0ABN2TDS7_9MICO</name>
<gene>
    <name evidence="2" type="ORF">GCM10009755_14830</name>
</gene>
<evidence type="ECO:0000313" key="3">
    <source>
        <dbReference type="Proteomes" id="UP001500755"/>
    </source>
</evidence>
<keyword evidence="1" id="KW-1133">Transmembrane helix</keyword>
<dbReference type="InterPro" id="IPR021443">
    <property type="entry name" value="DUF3093"/>
</dbReference>
<proteinExistence type="predicted"/>
<dbReference type="Proteomes" id="UP001500755">
    <property type="component" value="Unassembled WGS sequence"/>
</dbReference>
<keyword evidence="1" id="KW-0472">Membrane</keyword>
<evidence type="ECO:0000313" key="2">
    <source>
        <dbReference type="EMBL" id="GAA2005978.1"/>
    </source>
</evidence>
<dbReference type="EMBL" id="BAAANO010000013">
    <property type="protein sequence ID" value="GAA2005978.1"/>
    <property type="molecule type" value="Genomic_DNA"/>
</dbReference>
<organism evidence="2 3">
    <name type="scientific">Brevibacterium samyangense</name>
    <dbReference type="NCBI Taxonomy" id="366888"/>
    <lineage>
        <taxon>Bacteria</taxon>
        <taxon>Bacillati</taxon>
        <taxon>Actinomycetota</taxon>
        <taxon>Actinomycetes</taxon>
        <taxon>Micrococcales</taxon>
        <taxon>Brevibacteriaceae</taxon>
        <taxon>Brevibacterium</taxon>
    </lineage>
</organism>
<dbReference type="RefSeq" id="WP_344308394.1">
    <property type="nucleotide sequence ID" value="NZ_BAAANO010000013.1"/>
</dbReference>
<feature type="transmembrane region" description="Helical" evidence="1">
    <location>
        <begin position="46"/>
        <end position="63"/>
    </location>
</feature>
<sequence length="153" mass="16787">MSAPTTNSTITYSERLWPTFGYWFITAALSAMTSLMVIPVWAAGGIIVPIVVFVLAALVLRALSARIVVTADTFYADKAHIDRAFIRSAEAFEAEEAFAERGMRLDARAFLMTRPWVKDVVKVTIDDADDVTPYWIVSTRNATALAAALQPEG</sequence>
<feature type="transmembrane region" description="Helical" evidence="1">
    <location>
        <begin position="20"/>
        <end position="40"/>
    </location>
</feature>
<evidence type="ECO:0000256" key="1">
    <source>
        <dbReference type="SAM" id="Phobius"/>
    </source>
</evidence>